<dbReference type="Proteomes" id="UP000008710">
    <property type="component" value="Chromosome"/>
</dbReference>
<proteinExistence type="predicted"/>
<dbReference type="EMBL" id="CP000431">
    <property type="protein sequence ID" value="ABG95423.1"/>
    <property type="molecule type" value="Genomic_DNA"/>
</dbReference>
<evidence type="ECO:0000313" key="1">
    <source>
        <dbReference type="EMBL" id="ABG95423.1"/>
    </source>
</evidence>
<sequence length="216" mass="23960">MAGGEMTRAATVAFLHGGSHAQLATLADPALEPYRIRPVHVRTGDLGDLCDVDVLVVVDRLRPDLLTRWTAAIIDCLGRGATVVVFGENHCGDWLPGVREDSRPTVFWWWRTGEDHRLRLRSPDHPAWDYFSERSVIWHYHGVLEPPSGAVSLVDLHTEHGERDGSILFVDETTTAGRLLVTTMDPVYHHGSGFMPGATQLLYSVLRWACAPVSTC</sequence>
<protein>
    <recommendedName>
        <fullName evidence="3">ThuA-like domain-containing protein</fullName>
    </recommendedName>
</protein>
<evidence type="ECO:0008006" key="3">
    <source>
        <dbReference type="Google" id="ProtNLM"/>
    </source>
</evidence>
<dbReference type="HOGENOM" id="CLU_1371117_0_0_11"/>
<name>Q0SAL3_RHOJR</name>
<dbReference type="AlphaFoldDB" id="Q0SAL3"/>
<organism evidence="1 2">
    <name type="scientific">Rhodococcus jostii (strain RHA1)</name>
    <dbReference type="NCBI Taxonomy" id="101510"/>
    <lineage>
        <taxon>Bacteria</taxon>
        <taxon>Bacillati</taxon>
        <taxon>Actinomycetota</taxon>
        <taxon>Actinomycetes</taxon>
        <taxon>Mycobacteriales</taxon>
        <taxon>Nocardiaceae</taxon>
        <taxon>Rhodococcus</taxon>
    </lineage>
</organism>
<evidence type="ECO:0000313" key="2">
    <source>
        <dbReference type="Proteomes" id="UP000008710"/>
    </source>
</evidence>
<dbReference type="eggNOG" id="ENOG502ZAFY">
    <property type="taxonomic scope" value="Bacteria"/>
</dbReference>
<dbReference type="KEGG" id="rha:RHA1_ro03620"/>
<dbReference type="SUPFAM" id="SSF52317">
    <property type="entry name" value="Class I glutamine amidotransferase-like"/>
    <property type="match status" value="1"/>
</dbReference>
<reference evidence="2" key="1">
    <citation type="journal article" date="2006" name="Proc. Natl. Acad. Sci. U.S.A.">
        <title>The complete genome of Rhodococcus sp. RHA1 provides insights into a catabolic powerhouse.</title>
        <authorList>
            <person name="McLeod M.P."/>
            <person name="Warren R.L."/>
            <person name="Hsiao W.W.L."/>
            <person name="Araki N."/>
            <person name="Myhre M."/>
            <person name="Fernandes C."/>
            <person name="Miyazawa D."/>
            <person name="Wong W."/>
            <person name="Lillquist A.L."/>
            <person name="Wang D."/>
            <person name="Dosanjh M."/>
            <person name="Hara H."/>
            <person name="Petrescu A."/>
            <person name="Morin R.D."/>
            <person name="Yang G."/>
            <person name="Stott J.M."/>
            <person name="Schein J.E."/>
            <person name="Shin H."/>
            <person name="Smailus D."/>
            <person name="Siddiqui A.S."/>
            <person name="Marra M.A."/>
            <person name="Jones S.J.M."/>
            <person name="Holt R."/>
            <person name="Brinkman F.S.L."/>
            <person name="Miyauchi K."/>
            <person name="Fukuda M."/>
            <person name="Davies J.E."/>
            <person name="Mohn W.W."/>
            <person name="Eltis L.D."/>
        </authorList>
    </citation>
    <scope>NUCLEOTIDE SEQUENCE [LARGE SCALE GENOMIC DNA]</scope>
    <source>
        <strain evidence="2">RHA1</strain>
    </source>
</reference>
<gene>
    <name evidence="1" type="ordered locus">RHA1_ro03620</name>
</gene>
<dbReference type="InterPro" id="IPR029062">
    <property type="entry name" value="Class_I_gatase-like"/>
</dbReference>
<accession>Q0SAL3</accession>